<keyword evidence="5" id="KW-0521">NADP</keyword>
<evidence type="ECO:0000313" key="8">
    <source>
        <dbReference type="Proteomes" id="UP000483035"/>
    </source>
</evidence>
<feature type="binding site" evidence="5">
    <location>
        <position position="56"/>
    </location>
    <ligand>
        <name>FAD</name>
        <dbReference type="ChEBI" id="CHEBI:57692"/>
    </ligand>
</feature>
<dbReference type="GO" id="GO:0046677">
    <property type="term" value="P:response to antibiotic"/>
    <property type="evidence" value="ECO:0007669"/>
    <property type="project" value="InterPro"/>
</dbReference>
<reference evidence="7 8" key="1">
    <citation type="submission" date="2019-12" db="EMBL/GenBank/DDBJ databases">
        <title>Rhizobium genotypes associated with high levels of biological nitrogen fixation by grain legumes in a temperate-maritime cropping system.</title>
        <authorList>
            <person name="Maluk M."/>
            <person name="Francesc Ferrando Molina F."/>
            <person name="Lopez Del Egido L."/>
            <person name="Lafos M."/>
            <person name="Langarica-Fuentes A."/>
            <person name="Gebre Yohannes G."/>
            <person name="Young M.W."/>
            <person name="Martin P."/>
            <person name="Gantlett R."/>
            <person name="Kenicer G."/>
            <person name="Hawes C."/>
            <person name="Begg G.S."/>
            <person name="Quilliam R.S."/>
            <person name="Squire G.R."/>
            <person name="Poole P.S."/>
            <person name="Young P.W."/>
            <person name="Iannetta P.M."/>
            <person name="James E.K."/>
        </authorList>
    </citation>
    <scope>NUCLEOTIDE SEQUENCE [LARGE SCALE GENOMIC DNA]</scope>
    <source>
        <strain evidence="7 8">JHI1118</strain>
    </source>
</reference>
<organism evidence="7 8">
    <name type="scientific">Rhizobium lusitanum</name>
    <dbReference type="NCBI Taxonomy" id="293958"/>
    <lineage>
        <taxon>Bacteria</taxon>
        <taxon>Pseudomonadati</taxon>
        <taxon>Pseudomonadota</taxon>
        <taxon>Alphaproteobacteria</taxon>
        <taxon>Hyphomicrobiales</taxon>
        <taxon>Rhizobiaceae</taxon>
        <taxon>Rhizobium/Agrobacterium group</taxon>
        <taxon>Rhizobium</taxon>
    </lineage>
</organism>
<comment type="domain">
    <text evidence="5">Consists of an N-terminal FAD-binding domain with a Rossman fold and a C-terminal substrate-binding domain.</text>
</comment>
<keyword evidence="5" id="KW-0547">Nucleotide-binding</keyword>
<keyword evidence="5" id="KW-0963">Cytoplasm</keyword>
<dbReference type="GO" id="GO:0071949">
    <property type="term" value="F:FAD binding"/>
    <property type="evidence" value="ECO:0007669"/>
    <property type="project" value="InterPro"/>
</dbReference>
<keyword evidence="1 5" id="KW-0285">Flavoprotein</keyword>
<dbReference type="PRINTS" id="PR00420">
    <property type="entry name" value="RNGMNOXGNASE"/>
</dbReference>
<dbReference type="HAMAP" id="MF_00845">
    <property type="entry name" value="TetX_monooxygenase"/>
    <property type="match status" value="1"/>
</dbReference>
<dbReference type="EC" id="1.14.13.-" evidence="5"/>
<evidence type="ECO:0000256" key="4">
    <source>
        <dbReference type="ARBA" id="ARBA00023033"/>
    </source>
</evidence>
<dbReference type="Gene3D" id="3.50.50.60">
    <property type="entry name" value="FAD/NAD(P)-binding domain"/>
    <property type="match status" value="1"/>
</dbReference>
<feature type="domain" description="FAD-binding" evidence="6">
    <location>
        <begin position="13"/>
        <end position="356"/>
    </location>
</feature>
<dbReference type="EMBL" id="WUEY01000010">
    <property type="protein sequence ID" value="NEI72029.1"/>
    <property type="molecule type" value="Genomic_DNA"/>
</dbReference>
<feature type="binding site" evidence="5">
    <location>
        <position position="113"/>
    </location>
    <ligand>
        <name>FAD</name>
        <dbReference type="ChEBI" id="CHEBI:57692"/>
    </ligand>
</feature>
<sequence>MSEMTAPILQDKSIAIVGGGPAGLTLARLLQMQGARVSVYERDASRDVRGQGGSLDMHEDSGQFALARAGLWDRFKAIARPEGQRTAIYDRHGALRAEFTDRDEEQSRPEIDRRDLRDLLLDSLVPGTVLWDRELHAVERSENGRWRLLFAKGDSAEADLLFGCDGGWSKIRSLRSDLQPIYSGVTFVQTWIEEAQMRHPELAALVGHGNIMALGENRGLMAQRNGNGDIRVYVALRLPEHWARTRPYGWTDSEAVRADLLRPFDGWAETILALLRHSDPIFQPWPLYHIAPRQTWRNVAGVTLLGDAAHIMPPFTGRGANLAMLDAVELADRLTASGLADVDTAIADYETSMLKRMEMAIQETLEAQDRLIAENAPEPILALIRRHMD</sequence>
<keyword evidence="4 5" id="KW-0503">Monooxygenase</keyword>
<evidence type="ECO:0000256" key="2">
    <source>
        <dbReference type="ARBA" id="ARBA00022827"/>
    </source>
</evidence>
<comment type="similarity">
    <text evidence="5">Belongs to the aromatic-ring hydroxylase family. TetX subfamily.</text>
</comment>
<protein>
    <recommendedName>
        <fullName evidence="5">Flavin-dependent monooxygenase</fullName>
    </recommendedName>
    <alternativeName>
        <fullName evidence="5">TetX monooxygenase</fullName>
        <shortName evidence="5">TetX</shortName>
        <ecNumber evidence="5">1.14.13.-</ecNumber>
    </alternativeName>
</protein>
<keyword evidence="3 5" id="KW-0560">Oxidoreductase</keyword>
<dbReference type="Pfam" id="PF01494">
    <property type="entry name" value="FAD_binding_3"/>
    <property type="match status" value="1"/>
</dbReference>
<comment type="cofactor">
    <cofactor evidence="5">
        <name>FAD</name>
        <dbReference type="ChEBI" id="CHEBI:57692"/>
    </cofactor>
</comment>
<dbReference type="GO" id="GO:0005737">
    <property type="term" value="C:cytoplasm"/>
    <property type="evidence" value="ECO:0007669"/>
    <property type="project" value="UniProtKB-SubCell"/>
</dbReference>
<dbReference type="InterPro" id="IPR036188">
    <property type="entry name" value="FAD/NAD-bd_sf"/>
</dbReference>
<comment type="subcellular location">
    <subcellularLocation>
        <location evidence="5">Cytoplasm</location>
    </subcellularLocation>
</comment>
<comment type="catalytic activity">
    <reaction evidence="5">
        <text>a tetracycline + NADPH + O2 + H(+) = an 11a-hydroxytetracycline + NADP(+) + H2O</text>
        <dbReference type="Rhea" id="RHEA:61444"/>
        <dbReference type="ChEBI" id="CHEBI:15377"/>
        <dbReference type="ChEBI" id="CHEBI:15378"/>
        <dbReference type="ChEBI" id="CHEBI:15379"/>
        <dbReference type="ChEBI" id="CHEBI:57783"/>
        <dbReference type="ChEBI" id="CHEBI:58349"/>
        <dbReference type="ChEBI" id="CHEBI:144644"/>
        <dbReference type="ChEBI" id="CHEBI:144645"/>
    </reaction>
</comment>
<dbReference type="Proteomes" id="UP000483035">
    <property type="component" value="Unassembled WGS sequence"/>
</dbReference>
<evidence type="ECO:0000313" key="7">
    <source>
        <dbReference type="EMBL" id="NEI72029.1"/>
    </source>
</evidence>
<feature type="binding site" evidence="5">
    <location>
        <position position="49"/>
    </location>
    <ligand>
        <name>NADPH</name>
        <dbReference type="ChEBI" id="CHEBI:57783"/>
    </ligand>
</feature>
<dbReference type="PANTHER" id="PTHR46972">
    <property type="entry name" value="MONOOXYGENASE ASQM-RELATED"/>
    <property type="match status" value="1"/>
</dbReference>
<dbReference type="GO" id="GO:0004497">
    <property type="term" value="F:monooxygenase activity"/>
    <property type="evidence" value="ECO:0007669"/>
    <property type="project" value="UniProtKB-UniRule"/>
</dbReference>
<evidence type="ECO:0000256" key="3">
    <source>
        <dbReference type="ARBA" id="ARBA00023002"/>
    </source>
</evidence>
<evidence type="ECO:0000256" key="5">
    <source>
        <dbReference type="HAMAP-Rule" id="MF_00845"/>
    </source>
</evidence>
<comment type="function">
    <text evidence="5">An FAD-requiring monooxygenase active on some tetracycline antibiotic derivatives, which leads to their inactivation. Hydroxylates carbon 11a of tetracycline and some analogs.</text>
</comment>
<dbReference type="SUPFAM" id="SSF51905">
    <property type="entry name" value="FAD/NAD(P)-binding domain"/>
    <property type="match status" value="1"/>
</dbReference>
<dbReference type="RefSeq" id="WP_163988942.1">
    <property type="nucleotide sequence ID" value="NZ_WUEY01000010.1"/>
</dbReference>
<dbReference type="InterPro" id="IPR043683">
    <property type="entry name" value="TetX_monooxygenase"/>
</dbReference>
<accession>A0A6L9U9F9</accession>
<dbReference type="InterPro" id="IPR002938">
    <property type="entry name" value="FAD-bd"/>
</dbReference>
<name>A0A6L9U9F9_9HYPH</name>
<comment type="subunit">
    <text evidence="5">Monomer.</text>
</comment>
<dbReference type="AlphaFoldDB" id="A0A6L9U9F9"/>
<feature type="binding site" evidence="5">
    <location>
        <position position="307"/>
    </location>
    <ligand>
        <name>FAD</name>
        <dbReference type="ChEBI" id="CHEBI:57692"/>
    </ligand>
</feature>
<evidence type="ECO:0000256" key="1">
    <source>
        <dbReference type="ARBA" id="ARBA00022630"/>
    </source>
</evidence>
<proteinExistence type="inferred from homology"/>
<keyword evidence="2 5" id="KW-0274">FAD</keyword>
<gene>
    <name evidence="7" type="ORF">GR212_20815</name>
</gene>
<evidence type="ECO:0000259" key="6">
    <source>
        <dbReference type="Pfam" id="PF01494"/>
    </source>
</evidence>
<dbReference type="PANTHER" id="PTHR46972:SF1">
    <property type="entry name" value="FAD DEPENDENT OXIDOREDUCTASE DOMAIN-CONTAINING PROTEIN"/>
    <property type="match status" value="1"/>
</dbReference>
<comment type="caution">
    <text evidence="7">The sequence shown here is derived from an EMBL/GenBank/DDBJ whole genome shotgun (WGS) entry which is preliminary data.</text>
</comment>